<organism evidence="6 7">
    <name type="scientific">Micrococcus lylae</name>
    <dbReference type="NCBI Taxonomy" id="1273"/>
    <lineage>
        <taxon>Bacteria</taxon>
        <taxon>Bacillati</taxon>
        <taxon>Actinomycetota</taxon>
        <taxon>Actinomycetes</taxon>
        <taxon>Micrococcales</taxon>
        <taxon>Micrococcaceae</taxon>
        <taxon>Micrococcus</taxon>
    </lineage>
</organism>
<dbReference type="GO" id="GO:0006754">
    <property type="term" value="P:ATP biosynthetic process"/>
    <property type="evidence" value="ECO:0007669"/>
    <property type="project" value="TreeGrafter"/>
</dbReference>
<dbReference type="PANTHER" id="PTHR21340:SF0">
    <property type="entry name" value="BIS(5'-NUCLEOSYL)-TETRAPHOSPHATASE [ASYMMETRICAL]"/>
    <property type="match status" value="1"/>
</dbReference>
<dbReference type="GO" id="GO:0006167">
    <property type="term" value="P:AMP biosynthetic process"/>
    <property type="evidence" value="ECO:0007669"/>
    <property type="project" value="TreeGrafter"/>
</dbReference>
<dbReference type="PROSITE" id="PS00893">
    <property type="entry name" value="NUDIX_BOX"/>
    <property type="match status" value="1"/>
</dbReference>
<dbReference type="PROSITE" id="PS51462">
    <property type="entry name" value="NUDIX"/>
    <property type="match status" value="1"/>
</dbReference>
<dbReference type="InterPro" id="IPR015797">
    <property type="entry name" value="NUDIX_hydrolase-like_dom_sf"/>
</dbReference>
<dbReference type="SMART" id="SM00855">
    <property type="entry name" value="PGAM"/>
    <property type="match status" value="1"/>
</dbReference>
<dbReference type="InterPro" id="IPR020084">
    <property type="entry name" value="NUDIX_hydrolase_CS"/>
</dbReference>
<dbReference type="InterPro" id="IPR029033">
    <property type="entry name" value="His_PPase_superfam"/>
</dbReference>
<dbReference type="AlphaFoldDB" id="A0A1R4IVX3"/>
<dbReference type="EC" id="3.6.1.-" evidence="6"/>
<evidence type="ECO:0000256" key="3">
    <source>
        <dbReference type="RuleBase" id="RU003476"/>
    </source>
</evidence>
<accession>A0A1R4IVX3</accession>
<dbReference type="InterPro" id="IPR020476">
    <property type="entry name" value="Nudix_hydrolase"/>
</dbReference>
<dbReference type="SUPFAM" id="SSF53254">
    <property type="entry name" value="Phosphoglycerate mutase-like"/>
    <property type="match status" value="1"/>
</dbReference>
<comment type="similarity">
    <text evidence="1 3">Belongs to the Nudix hydrolase family.</text>
</comment>
<dbReference type="PANTHER" id="PTHR21340">
    <property type="entry name" value="DIADENOSINE 5,5-P1,P4-TETRAPHOSPHATE PYROPHOSPHOHYDROLASE MUTT"/>
    <property type="match status" value="1"/>
</dbReference>
<dbReference type="Proteomes" id="UP000196230">
    <property type="component" value="Unassembled WGS sequence"/>
</dbReference>
<protein>
    <submittedName>
        <fullName evidence="6">Hydrolase MutT1</fullName>
        <ecNumber evidence="6">3.6.1.-</ecNumber>
    </submittedName>
</protein>
<evidence type="ECO:0000256" key="1">
    <source>
        <dbReference type="ARBA" id="ARBA00005582"/>
    </source>
</evidence>
<dbReference type="GO" id="GO:0004081">
    <property type="term" value="F:bis(5'-nucleosyl)-tetraphosphatase (asymmetrical) activity"/>
    <property type="evidence" value="ECO:0007669"/>
    <property type="project" value="TreeGrafter"/>
</dbReference>
<dbReference type="Pfam" id="PF00293">
    <property type="entry name" value="NUDIX"/>
    <property type="match status" value="1"/>
</dbReference>
<dbReference type="PRINTS" id="PR00502">
    <property type="entry name" value="NUDIXFAMILY"/>
</dbReference>
<evidence type="ECO:0000313" key="6">
    <source>
        <dbReference type="EMBL" id="SJN23868.1"/>
    </source>
</evidence>
<keyword evidence="2 3" id="KW-0378">Hydrolase</keyword>
<dbReference type="Gene3D" id="3.90.79.10">
    <property type="entry name" value="Nucleoside Triphosphate Pyrophosphohydrolase"/>
    <property type="match status" value="1"/>
</dbReference>
<proteinExistence type="inferred from homology"/>
<dbReference type="InterPro" id="IPR051325">
    <property type="entry name" value="Nudix_hydrolase_domain"/>
</dbReference>
<dbReference type="InterPro" id="IPR000086">
    <property type="entry name" value="NUDIX_hydrolase_dom"/>
</dbReference>
<dbReference type="CDD" id="cd07067">
    <property type="entry name" value="HP_PGM_like"/>
    <property type="match status" value="1"/>
</dbReference>
<dbReference type="InterPro" id="IPR013078">
    <property type="entry name" value="His_Pase_superF_clade-1"/>
</dbReference>
<dbReference type="SUPFAM" id="SSF55811">
    <property type="entry name" value="Nudix"/>
    <property type="match status" value="1"/>
</dbReference>
<evidence type="ECO:0000259" key="5">
    <source>
        <dbReference type="PROSITE" id="PS51462"/>
    </source>
</evidence>
<dbReference type="Gene3D" id="3.40.50.1240">
    <property type="entry name" value="Phosphoglycerate mutase-like"/>
    <property type="match status" value="1"/>
</dbReference>
<dbReference type="CDD" id="cd03673">
    <property type="entry name" value="NUDIX_Ap6A_hydrolase"/>
    <property type="match status" value="1"/>
</dbReference>
<reference evidence="6 7" key="1">
    <citation type="submission" date="2017-02" db="EMBL/GenBank/DDBJ databases">
        <authorList>
            <person name="Peterson S.W."/>
        </authorList>
    </citation>
    <scope>NUCLEOTIDE SEQUENCE [LARGE SCALE GENOMIC DNA]</scope>
    <source>
        <strain evidence="6 7">2B3F</strain>
    </source>
</reference>
<evidence type="ECO:0000313" key="7">
    <source>
        <dbReference type="Proteomes" id="UP000196230"/>
    </source>
</evidence>
<feature type="domain" description="Nudix hydrolase" evidence="5">
    <location>
        <begin position="44"/>
        <end position="178"/>
    </location>
</feature>
<sequence>MAQAVVGFHARDRPQTERSTMPTSQTALTAARATVGHHVPAPRAEVLAAGVLPWRTGPSGLEVMVIHRPRYDDWSWPKGKLDPGETLPECAVREVREETGLRVALGIPLAVTRYEVMNRGGKPGTRPKEVWYWAAEAGRQKGQADGDEVDELRWVSPAAARRLLTNATDRQPLDALEAAYGERRLRTVPLVLLRHAKAKPRSSWSRAEEDRPLAATGRRQALADRRLLTAWAPEKLFSSPWRRCVETLAPLVKDTRLPVKYKASLTEAGAKDNPKKTRRVMRGLLEKRRALVVCSHRPVLPELLQEIEAITAHPDVLKALPAEDPYLRPGGVLVAHQGLNQGGRVVALECYDPADG</sequence>
<name>A0A1R4IVX3_9MICC</name>
<dbReference type="Pfam" id="PF00300">
    <property type="entry name" value="His_Phos_1"/>
    <property type="match status" value="1"/>
</dbReference>
<evidence type="ECO:0000256" key="4">
    <source>
        <dbReference type="SAM" id="MobiDB-lite"/>
    </source>
</evidence>
<gene>
    <name evidence="6" type="ORF">FM125_04820</name>
</gene>
<dbReference type="EMBL" id="FUKP01000030">
    <property type="protein sequence ID" value="SJN23868.1"/>
    <property type="molecule type" value="Genomic_DNA"/>
</dbReference>
<feature type="region of interest" description="Disordered" evidence="4">
    <location>
        <begin position="1"/>
        <end position="22"/>
    </location>
</feature>
<evidence type="ECO:0000256" key="2">
    <source>
        <dbReference type="ARBA" id="ARBA00022801"/>
    </source>
</evidence>